<dbReference type="OrthoDB" id="5184818at2"/>
<proteinExistence type="predicted"/>
<feature type="transmembrane region" description="Helical" evidence="2">
    <location>
        <begin position="85"/>
        <end position="104"/>
    </location>
</feature>
<accession>A0A1H9BQ22</accession>
<feature type="transmembrane region" description="Helical" evidence="2">
    <location>
        <begin position="327"/>
        <end position="346"/>
    </location>
</feature>
<dbReference type="Pfam" id="PF19877">
    <property type="entry name" value="DUF6350"/>
    <property type="match status" value="1"/>
</dbReference>
<dbReference type="EMBL" id="FOFR01000001">
    <property type="protein sequence ID" value="SEP91080.1"/>
    <property type="molecule type" value="Genomic_DNA"/>
</dbReference>
<dbReference type="InterPro" id="IPR045931">
    <property type="entry name" value="DUF6350"/>
</dbReference>
<keyword evidence="2" id="KW-1133">Transmembrane helix</keyword>
<evidence type="ECO:0000256" key="2">
    <source>
        <dbReference type="SAM" id="Phobius"/>
    </source>
</evidence>
<keyword evidence="2" id="KW-0472">Membrane</keyword>
<feature type="transmembrane region" description="Helical" evidence="2">
    <location>
        <begin position="125"/>
        <end position="145"/>
    </location>
</feature>
<protein>
    <submittedName>
        <fullName evidence="3">Uncharacterized protein</fullName>
    </submittedName>
</protein>
<dbReference type="STRING" id="402600.SAMN05216188_101881"/>
<name>A0A1H9BQ22_9PSEU</name>
<reference evidence="4" key="1">
    <citation type="submission" date="2016-10" db="EMBL/GenBank/DDBJ databases">
        <authorList>
            <person name="Varghese N."/>
            <person name="Submissions S."/>
        </authorList>
    </citation>
    <scope>NUCLEOTIDE SEQUENCE [LARGE SCALE GENOMIC DNA]</scope>
    <source>
        <strain evidence="4">CGMCC 4.3525</strain>
    </source>
</reference>
<dbReference type="AlphaFoldDB" id="A0A1H9BQ22"/>
<evidence type="ECO:0000313" key="4">
    <source>
        <dbReference type="Proteomes" id="UP000199352"/>
    </source>
</evidence>
<feature type="transmembrane region" description="Helical" evidence="2">
    <location>
        <begin position="366"/>
        <end position="386"/>
    </location>
</feature>
<feature type="transmembrane region" description="Helical" evidence="2">
    <location>
        <begin position="194"/>
        <end position="220"/>
    </location>
</feature>
<feature type="transmembrane region" description="Helical" evidence="2">
    <location>
        <begin position="226"/>
        <end position="248"/>
    </location>
</feature>
<feature type="compositionally biased region" description="Basic and acidic residues" evidence="1">
    <location>
        <begin position="519"/>
        <end position="532"/>
    </location>
</feature>
<evidence type="ECO:0000313" key="3">
    <source>
        <dbReference type="EMBL" id="SEP91080.1"/>
    </source>
</evidence>
<feature type="compositionally biased region" description="Acidic residues" evidence="1">
    <location>
        <begin position="445"/>
        <end position="518"/>
    </location>
</feature>
<sequence>MPVLQRDVTREVTTVRPPEFSRSERVRVLVAAAVGSVVVGYAAVAAVLALVSATATYAEFSTGGVLSAAAPAWLAAHHVPLRFDAGQLGVLPLLPTALLMLLVGRTAAGAADRLGLYEPLQARGVVLSIASAHAVVGGTIALLMGEGVVRATPAVAFFGCAAVSGLAATIGVARRCGLVEVVFDKLDPVALHGLRSGFMALFALVSAGALAVAAGLAASWPRTSELFAGTGPTLGVALGVFLLCLGYLPNAIIAGFSYVAGAGFSLGGVEVTPVQFVGGVVPPVPLLAAMPENGSPFSPAVLAGAAAIGLFVGWTCRKVSDRPTSRVRAVLVAAVTAAVGSLVLAATAGGRLASGAFDPVTVPAGLLALLVALWVLVPGALVAWLAGTRPKAVADDDAEFVQPDFVEDPDEAADSDVVFEDDELTDQFEQLEVVDSDEFEVEEDLDDDDYYEDDDYEEAAEDLADEEEDFVDGEEELADEEEDVADEEEEPHADDVEEDSGEHPGEEEDFDAEFDEMLGMEREEDLGGKPER</sequence>
<dbReference type="RefSeq" id="WP_089949182.1">
    <property type="nucleotide sequence ID" value="NZ_FOFR01000001.1"/>
</dbReference>
<feature type="transmembrane region" description="Helical" evidence="2">
    <location>
        <begin position="297"/>
        <end position="315"/>
    </location>
</feature>
<evidence type="ECO:0000256" key="1">
    <source>
        <dbReference type="SAM" id="MobiDB-lite"/>
    </source>
</evidence>
<keyword evidence="2" id="KW-0812">Transmembrane</keyword>
<gene>
    <name evidence="3" type="ORF">SAMN05216188_101881</name>
</gene>
<feature type="transmembrane region" description="Helical" evidence="2">
    <location>
        <begin position="151"/>
        <end position="173"/>
    </location>
</feature>
<keyword evidence="4" id="KW-1185">Reference proteome</keyword>
<feature type="transmembrane region" description="Helical" evidence="2">
    <location>
        <begin position="28"/>
        <end position="51"/>
    </location>
</feature>
<feature type="region of interest" description="Disordered" evidence="1">
    <location>
        <begin position="445"/>
        <end position="532"/>
    </location>
</feature>
<dbReference type="Proteomes" id="UP000199352">
    <property type="component" value="Unassembled WGS sequence"/>
</dbReference>
<organism evidence="3 4">
    <name type="scientific">Lentzea xinjiangensis</name>
    <dbReference type="NCBI Taxonomy" id="402600"/>
    <lineage>
        <taxon>Bacteria</taxon>
        <taxon>Bacillati</taxon>
        <taxon>Actinomycetota</taxon>
        <taxon>Actinomycetes</taxon>
        <taxon>Pseudonocardiales</taxon>
        <taxon>Pseudonocardiaceae</taxon>
        <taxon>Lentzea</taxon>
    </lineage>
</organism>
<feature type="transmembrane region" description="Helical" evidence="2">
    <location>
        <begin position="255"/>
        <end position="277"/>
    </location>
</feature>